<dbReference type="GO" id="GO:0032465">
    <property type="term" value="P:regulation of cytokinesis"/>
    <property type="evidence" value="ECO:0007669"/>
    <property type="project" value="TreeGrafter"/>
</dbReference>
<feature type="region of interest" description="Disordered" evidence="10">
    <location>
        <begin position="1274"/>
        <end position="1302"/>
    </location>
</feature>
<dbReference type="InterPro" id="IPR000306">
    <property type="entry name" value="Znf_FYVE"/>
</dbReference>
<dbReference type="Pfam" id="PF25569">
    <property type="entry name" value="TPR_ZFYVE26"/>
    <property type="match status" value="2"/>
</dbReference>
<keyword evidence="5" id="KW-0862">Zinc</keyword>
<dbReference type="RefSeq" id="XP_012869175.1">
    <property type="nucleotide sequence ID" value="XM_013013721.1"/>
</dbReference>
<feature type="compositionally biased region" description="Low complexity" evidence="10">
    <location>
        <begin position="788"/>
        <end position="814"/>
    </location>
</feature>
<dbReference type="GO" id="GO:0008270">
    <property type="term" value="F:zinc ion binding"/>
    <property type="evidence" value="ECO:0007669"/>
    <property type="project" value="UniProtKB-KW"/>
</dbReference>
<evidence type="ECO:0000313" key="12">
    <source>
        <dbReference type="Proteomes" id="UP000081671"/>
    </source>
</evidence>
<dbReference type="CTD" id="23503"/>
<dbReference type="InterPro" id="IPR028730">
    <property type="entry name" value="ZFYVE26"/>
</dbReference>
<dbReference type="InterPro" id="IPR017455">
    <property type="entry name" value="Znf_FYVE-rel"/>
</dbReference>
<dbReference type="GO" id="GO:0000724">
    <property type="term" value="P:double-strand break repair via homologous recombination"/>
    <property type="evidence" value="ECO:0007669"/>
    <property type="project" value="InterPro"/>
</dbReference>
<dbReference type="GO" id="GO:0030496">
    <property type="term" value="C:midbody"/>
    <property type="evidence" value="ECO:0007669"/>
    <property type="project" value="TreeGrafter"/>
</dbReference>
<dbReference type="FunCoup" id="A0A1S3EZ50">
    <property type="interactions" value="2963"/>
</dbReference>
<organism evidence="12 13">
    <name type="scientific">Dipodomys ordii</name>
    <name type="common">Ord's kangaroo rat</name>
    <dbReference type="NCBI Taxonomy" id="10020"/>
    <lineage>
        <taxon>Eukaryota</taxon>
        <taxon>Metazoa</taxon>
        <taxon>Chordata</taxon>
        <taxon>Craniata</taxon>
        <taxon>Vertebrata</taxon>
        <taxon>Euteleostomi</taxon>
        <taxon>Mammalia</taxon>
        <taxon>Eutheria</taxon>
        <taxon>Euarchontoglires</taxon>
        <taxon>Glires</taxon>
        <taxon>Rodentia</taxon>
        <taxon>Castorimorpha</taxon>
        <taxon>Heteromyidae</taxon>
        <taxon>Dipodomyinae</taxon>
        <taxon>Dipodomys</taxon>
    </lineage>
</organism>
<evidence type="ECO:0000256" key="6">
    <source>
        <dbReference type="ARBA" id="ARBA00025962"/>
    </source>
</evidence>
<dbReference type="GO" id="GO:0000281">
    <property type="term" value="P:mitotic cytokinesis"/>
    <property type="evidence" value="ECO:0007669"/>
    <property type="project" value="InterPro"/>
</dbReference>
<evidence type="ECO:0000259" key="11">
    <source>
        <dbReference type="PROSITE" id="PS50178"/>
    </source>
</evidence>
<evidence type="ECO:0000256" key="5">
    <source>
        <dbReference type="ARBA" id="ARBA00022833"/>
    </source>
</evidence>
<comment type="function">
    <text evidence="7">Phosphatidylinositol 3-phosphate-binding protein required for the abscission step in cytokinesis: recruited to the midbody during cytokinesis and acts as a regulator of abscission. May also be required for efficient homologous recombination DNA double-strand break repair.</text>
</comment>
<dbReference type="PROSITE" id="PS50178">
    <property type="entry name" value="ZF_FYVE"/>
    <property type="match status" value="1"/>
</dbReference>
<evidence type="ECO:0000313" key="13">
    <source>
        <dbReference type="RefSeq" id="XP_012869175.1"/>
    </source>
</evidence>
<dbReference type="PANTHER" id="PTHR46591">
    <property type="entry name" value="ZINC FINGER FYVE DOMAIN-CONTAINING PROTEIN 26"/>
    <property type="match status" value="1"/>
</dbReference>
<evidence type="ECO:0000256" key="10">
    <source>
        <dbReference type="SAM" id="MobiDB-lite"/>
    </source>
</evidence>
<keyword evidence="4 9" id="KW-0863">Zinc-finger</keyword>
<dbReference type="STRING" id="10020.ENSDORP00000010140"/>
<dbReference type="GO" id="GO:0005813">
    <property type="term" value="C:centrosome"/>
    <property type="evidence" value="ECO:0007669"/>
    <property type="project" value="TreeGrafter"/>
</dbReference>
<dbReference type="Gene3D" id="3.30.40.10">
    <property type="entry name" value="Zinc/RING finger domain, C3HC4 (zinc finger)"/>
    <property type="match status" value="1"/>
</dbReference>
<proteinExistence type="inferred from homology"/>
<dbReference type="PANTHER" id="PTHR46591:SF1">
    <property type="entry name" value="ZINC FINGER FYVE DOMAIN-CONTAINING PROTEIN 26"/>
    <property type="match status" value="1"/>
</dbReference>
<accession>A0A1S3EZ50</accession>
<keyword evidence="2" id="KW-0597">Phosphoprotein</keyword>
<feature type="domain" description="FYVE-type" evidence="11">
    <location>
        <begin position="1816"/>
        <end position="1876"/>
    </location>
</feature>
<feature type="region of interest" description="Disordered" evidence="10">
    <location>
        <begin position="598"/>
        <end position="649"/>
    </location>
</feature>
<dbReference type="KEGG" id="dord:105983719"/>
<dbReference type="GO" id="GO:0032266">
    <property type="term" value="F:phosphatidylinositol-3-phosphate binding"/>
    <property type="evidence" value="ECO:0007669"/>
    <property type="project" value="InterPro"/>
</dbReference>
<name>A0A1S3EZ50_DIPOR</name>
<dbReference type="SMART" id="SM00064">
    <property type="entry name" value="FYVE"/>
    <property type="match status" value="1"/>
</dbReference>
<evidence type="ECO:0000256" key="8">
    <source>
        <dbReference type="ARBA" id="ARBA00061193"/>
    </source>
</evidence>
<dbReference type="Pfam" id="PF01363">
    <property type="entry name" value="FYVE"/>
    <property type="match status" value="1"/>
</dbReference>
<dbReference type="CDD" id="cd15724">
    <property type="entry name" value="FYVE_ZFY26"/>
    <property type="match status" value="1"/>
</dbReference>
<protein>
    <recommendedName>
        <fullName evidence="1">Zinc finger FYVE domain-containing protein 26</fullName>
    </recommendedName>
</protein>
<comment type="similarity">
    <text evidence="8">Belongs to the ZFYVE26 family.</text>
</comment>
<comment type="subunit">
    <text evidence="6">Interacts with AP5Z1, AP5B1, AP5S1 and SPG11. Interacts with TTC19 and KIF13A.</text>
</comment>
<dbReference type="GO" id="GO:0005765">
    <property type="term" value="C:lysosomal membrane"/>
    <property type="evidence" value="ECO:0007669"/>
    <property type="project" value="TreeGrafter"/>
</dbReference>
<evidence type="ECO:0000256" key="9">
    <source>
        <dbReference type="PROSITE-ProRule" id="PRU00091"/>
    </source>
</evidence>
<dbReference type="InterPro" id="IPR057946">
    <property type="entry name" value="TPR_ZFYVE26"/>
</dbReference>
<dbReference type="Proteomes" id="UP000081671">
    <property type="component" value="Unplaced"/>
</dbReference>
<dbReference type="FunFam" id="3.30.40.10:FF:000295">
    <property type="entry name" value="Zinc finger, FYVE domain-containing 26"/>
    <property type="match status" value="1"/>
</dbReference>
<feature type="compositionally biased region" description="Basic and acidic residues" evidence="10">
    <location>
        <begin position="1283"/>
        <end position="1298"/>
    </location>
</feature>
<dbReference type="GeneID" id="105983719"/>
<feature type="region of interest" description="Disordered" evidence="10">
    <location>
        <begin position="527"/>
        <end position="549"/>
    </location>
</feature>
<dbReference type="InterPro" id="IPR013083">
    <property type="entry name" value="Znf_RING/FYVE/PHD"/>
</dbReference>
<dbReference type="GO" id="GO:0007040">
    <property type="term" value="P:lysosome organization"/>
    <property type="evidence" value="ECO:0007669"/>
    <property type="project" value="UniProtKB-ARBA"/>
</dbReference>
<dbReference type="SUPFAM" id="SSF57903">
    <property type="entry name" value="FYVE/PHD zinc finger"/>
    <property type="match status" value="1"/>
</dbReference>
<feature type="compositionally biased region" description="Basic residues" evidence="10">
    <location>
        <begin position="770"/>
        <end position="780"/>
    </location>
</feature>
<keyword evidence="3" id="KW-0479">Metal-binding</keyword>
<gene>
    <name evidence="13" type="primary">Zfyve26</name>
</gene>
<evidence type="ECO:0000256" key="3">
    <source>
        <dbReference type="ARBA" id="ARBA00022723"/>
    </source>
</evidence>
<evidence type="ECO:0000256" key="1">
    <source>
        <dbReference type="ARBA" id="ARBA00014373"/>
    </source>
</evidence>
<sequence length="2637" mass="296556">MNFPFGKEESATEKQLFEFFCECLRRGEWELAQACVHQLREGQGDIPKKVEDILQALVRCPYLLRCGQDINPQKLAWIWLLVLEKWLAHEKKLFPALFRRKLEFLFLSEDLQGDIPENHLKELYETLAQDPVDPVPCRSQRQENWTPWLSSEAAFLLWDLLKQAPLLAQALLELLFGEDDGTSPYHWPLQKALVDLIRKALRTLQDPASEPSRVVDAIYGALRTLRCPAEPSGVELWVLCEELLEACRTERSPLQEERLLSCLTHKAGRSLLSLYSHTYAEKVTEKLPRATTSGKVCYSVSPDHPDPDRVMLALFSTPDPAQAWKVTFFYCLSNNKHFLEQILVTALTLLKEEDFSNLGYLLDREFRPLSHLLVLLGWTHCQSLESAKRLLQTLHRTQDQGCDEFLRDACDGLWAHLEVLEWCVQQSSHPIPKRDLLYHLHGGDSHSVLYSLHHLTNLPGLREEEVLKLLQKVPAKDLPQEHDSAEASVPEHLSQCQNLTLYQGFCAMKYAIYALCVNSHQHSQCRDCKDSPSEDLASTAEPSKDSLPTPGASHLFSTYLAKCQQYLCKIPDPLCLELLENIFSLLLITSADLHPEPHLPEDYAEDEDIEGKGPLDVRSPSESPQHIAQPDRKSEDSSPGAHRGHAHSVPNCLKTELKDRFSEPHGSCFLDLKHFISGSNGFLADEFAMGAFLRLLQEQLEEISSHNSPENATLLEGQSCLGSREGLQTRLHQFSKILSEAQWRYKVVTSNQGSEKQPSRRYRSIAARHSSLRRGRRTKRSRADGLDRGSNLSLESTSSELSTSTSEGSVSGVSRRNELDGQSQPQSQSSFIPMMFSPPESLLASCILRGNFAEAHQVVFMFNLKSSPSAGELMFVERYQEVIQELAQVEHKIENQNSDGGSSTIRRTNSGRSTLQAIGSAAAAGIVFYSISDVTEKLLSTSGEPIPTLQEDFWINTAPMEPNAPLREVLEDLSPPAMAAFDLACSQCQLWKTCKQLLETAERRLNSSLESRGRWLDQPHLHADGIRGFPVVLQQISKILSYPLTSAGQTKSEAVEDKAGGPPRYSIIELLQMCWPRLTEDCVASHTSLSQQLDQTLQSLREAIALPEPKSTPLTSLVEQSSQKAPEAEAYPIHIQIELLQKNLSRQAPAGIEQTDYVGTFFTYCSTLAAVLLQSLSSEPDHMEVKIGNPFVLLQQSSSQLLSHLLLERQVPPQRLADLLAQEGLSLSVPQVIVNCCCEPLSLCPSLQSHQASSLLTHLGILAQQHISNCLDDIPLSRPSSPRRNENLTPEKKLHSSPKDSPPLALTSSALAFLKSHSKLLATIACLGASPGTKVSKTSLWKELCGRREVPLTVEQITKECEHLLEQFPVLEASLLATWEPLHGSSEQGRSLAASFCGRTSLSTVLLGLHSPIALDVLIGAFKEALVARDWPRALQLTEVYGQDTDDLSHVWDAVLSCAVACDKEAWRYLFPVKDACLRSRLALQFMDRWPLESCLEILAYCISDKAIQEGLKSELQRKLAELQVYQKILGLQDPPVWCDWQALKSCCVEDPSAIMNMILEAQEYELCEEWGCLYPISKEHLISLHQNHLLYLLERRDHEKALKLLQRIPDPAMCLEVTEKSLDQHPSLATSHFLANYLTTHFYGELTTARHHEIQALYMGSKVLLTLPEQHRNSYSHLSSNPLLMLEQLLMNMKVDWATLAVQTLNQLLTGQEIGFTMNEVDSLLSRYAGKALDLPYPLREKRSDSVIHLQEIVHQTSEPETLSRSPSTEFSTTVSGVSMACSPSPSERCFAPNQPLLEFVPPSAPPARSQWVPDETENICMVCRREHFTMFNRRHHCRRCGRLVCGSCSTKKMVVEGCRESPTRVCDQCYSYYNKDTSEESPSQSEAAESSKSESLPYLAVVRVPKAAEVEWILSLNEEENELVRSEFYYEQAPSASLCIAILNLHQDSVACGHQLIEHCCRLSKGLTNPEVDAGLLTDIMKQLLFSAKMMFVKAGQSQDLALCDSYISKVDVLNILVAAAYRHVPSLDQILQPAAVTRLRNQLLEAEYYQLGIEVSTKTGLDSAGAWHAWGMACLKAGNLNAAREKFSRCLKPPLDLNHLSHGSRLVQDVVEYLESTARPLVSLQDDDYFATLRELEMTLRTQSLSLEVIPEGKTMNNTYYQECLFYLHNYSTNLAIISFYMRHSCLREALLHLLNKDSPPEVFIEGIFQPSYKSGKLHTLENLLESIDPTLESWGTYLIAACQHLQKKNYYHILYELQQFMKDQVRAAMTCIRFFSHKAKSYTELGEKLSWLLKAKDHLKIYLQETSRSSGKKKTAFFRKKMTAADVSRHMNTLQLQMEVTRFLHRCESAGTSQITTLPLPTLFGNNHMKMEVACKDFQLDAAATYCRAARQLVEKEKYSEIRQLLKCVSESGMAAKSDGDTILLNCVEAFKRIPPQELEGLIQAIHNDDNKDQVRAAMTCIRFFSHKAKSYTELGEKLSWLLKAKDHLKIYLQETSRSSGKKKTAFFRKKMTAADVSRHMNTLQLQMEVTRFLHRCESAGTSQITTLPLPTLFGNNHMKMEVACKVQAYLTCCKLRSAYLIAVKQEHSRATTLVQQVQQAAKSSGDAVVQDICAQWLLTSLSRGTHGSGSRK</sequence>
<evidence type="ECO:0000256" key="2">
    <source>
        <dbReference type="ARBA" id="ARBA00022553"/>
    </source>
</evidence>
<dbReference type="OrthoDB" id="1936617at2759"/>
<reference evidence="13" key="1">
    <citation type="submission" date="2025-08" db="UniProtKB">
        <authorList>
            <consortium name="RefSeq"/>
        </authorList>
    </citation>
    <scope>IDENTIFICATION</scope>
    <source>
        <tissue evidence="13">Kidney</tissue>
    </source>
</reference>
<evidence type="ECO:0000256" key="7">
    <source>
        <dbReference type="ARBA" id="ARBA00044939"/>
    </source>
</evidence>
<dbReference type="InterPro" id="IPR011011">
    <property type="entry name" value="Znf_FYVE_PHD"/>
</dbReference>
<dbReference type="InParanoid" id="A0A1S3EZ50"/>
<feature type="region of interest" description="Disordered" evidence="10">
    <location>
        <begin position="749"/>
        <end position="833"/>
    </location>
</feature>
<evidence type="ECO:0000256" key="4">
    <source>
        <dbReference type="ARBA" id="ARBA00022771"/>
    </source>
</evidence>
<keyword evidence="12" id="KW-1185">Reference proteome</keyword>